<name>A0A517M8M8_9BACT</name>
<feature type="compositionally biased region" description="Basic and acidic residues" evidence="2">
    <location>
        <begin position="122"/>
        <end position="135"/>
    </location>
</feature>
<reference evidence="5 6" key="1">
    <citation type="submission" date="2019-02" db="EMBL/GenBank/DDBJ databases">
        <title>Deep-cultivation of Planctomycetes and their phenomic and genomic characterization uncovers novel biology.</title>
        <authorList>
            <person name="Wiegand S."/>
            <person name="Jogler M."/>
            <person name="Boedeker C."/>
            <person name="Pinto D."/>
            <person name="Vollmers J."/>
            <person name="Rivas-Marin E."/>
            <person name="Kohn T."/>
            <person name="Peeters S.H."/>
            <person name="Heuer A."/>
            <person name="Rast P."/>
            <person name="Oberbeckmann S."/>
            <person name="Bunk B."/>
            <person name="Jeske O."/>
            <person name="Meyerdierks A."/>
            <person name="Storesund J.E."/>
            <person name="Kallscheuer N."/>
            <person name="Luecker S."/>
            <person name="Lage O.M."/>
            <person name="Pohl T."/>
            <person name="Merkel B.J."/>
            <person name="Hornburger P."/>
            <person name="Mueller R.-W."/>
            <person name="Bruemmer F."/>
            <person name="Labrenz M."/>
            <person name="Spormann A.M."/>
            <person name="Op den Camp H."/>
            <person name="Overmann J."/>
            <person name="Amann R."/>
            <person name="Jetten M.S.M."/>
            <person name="Mascher T."/>
            <person name="Medema M.H."/>
            <person name="Devos D.P."/>
            <person name="Kaster A.-K."/>
            <person name="Ovreas L."/>
            <person name="Rohde M."/>
            <person name="Galperin M.Y."/>
            <person name="Jogler C."/>
        </authorList>
    </citation>
    <scope>NUCLEOTIDE SEQUENCE [LARGE SCALE GENOMIC DNA]</scope>
    <source>
        <strain evidence="5 6">EC9</strain>
    </source>
</reference>
<comment type="similarity">
    <text evidence="1">Belongs to the Cu-Zn superoxide dismutase family.</text>
</comment>
<dbReference type="GO" id="GO:0005507">
    <property type="term" value="F:copper ion binding"/>
    <property type="evidence" value="ECO:0007669"/>
    <property type="project" value="InterPro"/>
</dbReference>
<gene>
    <name evidence="5" type="primary">sodC</name>
    <name evidence="5" type="ORF">EC9_54480</name>
</gene>
<evidence type="ECO:0000259" key="4">
    <source>
        <dbReference type="Pfam" id="PF00080"/>
    </source>
</evidence>
<dbReference type="InterPro" id="IPR018152">
    <property type="entry name" value="SOD_Cu/Zn_BS"/>
</dbReference>
<organism evidence="5 6">
    <name type="scientific">Rosistilla ulvae</name>
    <dbReference type="NCBI Taxonomy" id="1930277"/>
    <lineage>
        <taxon>Bacteria</taxon>
        <taxon>Pseudomonadati</taxon>
        <taxon>Planctomycetota</taxon>
        <taxon>Planctomycetia</taxon>
        <taxon>Pirellulales</taxon>
        <taxon>Pirellulaceae</taxon>
        <taxon>Rosistilla</taxon>
    </lineage>
</organism>
<dbReference type="EMBL" id="CP036261">
    <property type="protein sequence ID" value="QDS91224.1"/>
    <property type="molecule type" value="Genomic_DNA"/>
</dbReference>
<dbReference type="GO" id="GO:0004784">
    <property type="term" value="F:superoxide dismutase activity"/>
    <property type="evidence" value="ECO:0007669"/>
    <property type="project" value="UniProtKB-EC"/>
</dbReference>
<protein>
    <submittedName>
        <fullName evidence="5">Superoxide dismutase [Cu-Zn]</fullName>
        <ecNumber evidence="5">1.15.1.1</ecNumber>
    </submittedName>
</protein>
<dbReference type="PROSITE" id="PS51257">
    <property type="entry name" value="PROKAR_LIPOPROTEIN"/>
    <property type="match status" value="1"/>
</dbReference>
<keyword evidence="6" id="KW-1185">Reference proteome</keyword>
<dbReference type="KEGG" id="ruv:EC9_54480"/>
<evidence type="ECO:0000256" key="3">
    <source>
        <dbReference type="SAM" id="SignalP"/>
    </source>
</evidence>
<accession>A0A517M8M8</accession>
<dbReference type="EC" id="1.15.1.1" evidence="5"/>
<sequence precursor="true">MKMRIYSCAALVALAVVGCEEPGDYTTPNAASPTSTDALPVDPITVDPVAVDPATNVPANNNPKTGDPAARVEESTSAVAICELVPIGDSKVRGAVRFTQEGDVVKVRGEVTGLTPGKHGFHVHEKGDLSDKETGKSTGGHFNPTDQPHGKMTDEKRHVGDLGNIEANEEGIAMIKIDDSVISLKGEHSIVGRAIVIHAEADQFTQPTGDAGARVAFGKIENASNQ</sequence>
<evidence type="ECO:0000256" key="2">
    <source>
        <dbReference type="SAM" id="MobiDB-lite"/>
    </source>
</evidence>
<dbReference type="Pfam" id="PF00080">
    <property type="entry name" value="Sod_Cu"/>
    <property type="match status" value="1"/>
</dbReference>
<dbReference type="InterPro" id="IPR036423">
    <property type="entry name" value="SOD-like_Cu/Zn_dom_sf"/>
</dbReference>
<dbReference type="InterPro" id="IPR024134">
    <property type="entry name" value="SOD_Cu/Zn_/chaperone"/>
</dbReference>
<evidence type="ECO:0000313" key="6">
    <source>
        <dbReference type="Proteomes" id="UP000319557"/>
    </source>
</evidence>
<dbReference type="InterPro" id="IPR001424">
    <property type="entry name" value="SOD_Cu_Zn_dom"/>
</dbReference>
<keyword evidence="5" id="KW-0560">Oxidoreductase</keyword>
<evidence type="ECO:0000256" key="1">
    <source>
        <dbReference type="ARBA" id="ARBA00010457"/>
    </source>
</evidence>
<proteinExistence type="inferred from homology"/>
<feature type="domain" description="Superoxide dismutase copper/zinc binding" evidence="4">
    <location>
        <begin position="92"/>
        <end position="220"/>
    </location>
</feature>
<dbReference type="AlphaFoldDB" id="A0A517M8M8"/>
<feature type="chain" id="PRO_5021764566" evidence="3">
    <location>
        <begin position="19"/>
        <end position="226"/>
    </location>
</feature>
<dbReference type="Proteomes" id="UP000319557">
    <property type="component" value="Chromosome"/>
</dbReference>
<dbReference type="PROSITE" id="PS00087">
    <property type="entry name" value="SOD_CU_ZN_1"/>
    <property type="match status" value="1"/>
</dbReference>
<dbReference type="SUPFAM" id="SSF49329">
    <property type="entry name" value="Cu,Zn superoxide dismutase-like"/>
    <property type="match status" value="1"/>
</dbReference>
<keyword evidence="3" id="KW-0732">Signal</keyword>
<dbReference type="Gene3D" id="2.60.40.200">
    <property type="entry name" value="Superoxide dismutase, copper/zinc binding domain"/>
    <property type="match status" value="1"/>
</dbReference>
<feature type="region of interest" description="Disordered" evidence="2">
    <location>
        <begin position="116"/>
        <end position="154"/>
    </location>
</feature>
<evidence type="ECO:0000313" key="5">
    <source>
        <dbReference type="EMBL" id="QDS91224.1"/>
    </source>
</evidence>
<dbReference type="CDD" id="cd00305">
    <property type="entry name" value="Cu-Zn_Superoxide_Dismutase"/>
    <property type="match status" value="1"/>
</dbReference>
<feature type="signal peptide" evidence="3">
    <location>
        <begin position="1"/>
        <end position="18"/>
    </location>
</feature>
<dbReference type="PRINTS" id="PR00068">
    <property type="entry name" value="CUZNDISMTASE"/>
</dbReference>
<dbReference type="PANTHER" id="PTHR10003">
    <property type="entry name" value="SUPEROXIDE DISMUTASE CU-ZN -RELATED"/>
    <property type="match status" value="1"/>
</dbReference>